<accession>A0A9P8SJ57</accession>
<feature type="domain" description="FAR1" evidence="2">
    <location>
        <begin position="30"/>
        <end position="108"/>
    </location>
</feature>
<dbReference type="PANTHER" id="PTHR31569:SF4">
    <property type="entry name" value="SWIM-TYPE DOMAIN-CONTAINING PROTEIN"/>
    <property type="match status" value="1"/>
</dbReference>
<feature type="compositionally biased region" description="Acidic residues" evidence="1">
    <location>
        <begin position="122"/>
        <end position="133"/>
    </location>
</feature>
<feature type="compositionally biased region" description="Basic and acidic residues" evidence="1">
    <location>
        <begin position="204"/>
        <end position="225"/>
    </location>
</feature>
<dbReference type="Pfam" id="PF03101">
    <property type="entry name" value="FAR1"/>
    <property type="match status" value="1"/>
</dbReference>
<dbReference type="GO" id="GO:0003677">
    <property type="term" value="F:DNA binding"/>
    <property type="evidence" value="ECO:0007669"/>
    <property type="project" value="UniProtKB-KW"/>
</dbReference>
<proteinExistence type="predicted"/>
<organism evidence="3 4">
    <name type="scientific">Hirsutella rhossiliensis</name>
    <dbReference type="NCBI Taxonomy" id="111463"/>
    <lineage>
        <taxon>Eukaryota</taxon>
        <taxon>Fungi</taxon>
        <taxon>Dikarya</taxon>
        <taxon>Ascomycota</taxon>
        <taxon>Pezizomycotina</taxon>
        <taxon>Sordariomycetes</taxon>
        <taxon>Hypocreomycetidae</taxon>
        <taxon>Hypocreales</taxon>
        <taxon>Ophiocordycipitaceae</taxon>
        <taxon>Hirsutella</taxon>
    </lineage>
</organism>
<gene>
    <name evidence="3" type="ORF">HRG_05231</name>
</gene>
<protein>
    <submittedName>
        <fullName evidence="3">FAR1 DNA-binding domain-containing protein</fullName>
    </submittedName>
</protein>
<comment type="caution">
    <text evidence="3">The sequence shown here is derived from an EMBL/GenBank/DDBJ whole genome shotgun (WGS) entry which is preliminary data.</text>
</comment>
<feature type="compositionally biased region" description="Polar residues" evidence="1">
    <location>
        <begin position="345"/>
        <end position="371"/>
    </location>
</feature>
<evidence type="ECO:0000313" key="3">
    <source>
        <dbReference type="EMBL" id="KAH0962721.1"/>
    </source>
</evidence>
<dbReference type="RefSeq" id="XP_044720234.1">
    <property type="nucleotide sequence ID" value="XM_044863702.1"/>
</dbReference>
<dbReference type="InterPro" id="IPR052579">
    <property type="entry name" value="Zinc_finger_SWIM"/>
</dbReference>
<evidence type="ECO:0000256" key="1">
    <source>
        <dbReference type="SAM" id="MobiDB-lite"/>
    </source>
</evidence>
<feature type="compositionally biased region" description="Basic residues" evidence="1">
    <location>
        <begin position="334"/>
        <end position="344"/>
    </location>
</feature>
<dbReference type="Proteomes" id="UP000824596">
    <property type="component" value="Unassembled WGS sequence"/>
</dbReference>
<dbReference type="OrthoDB" id="366390at2759"/>
<feature type="compositionally biased region" description="Polar residues" evidence="1">
    <location>
        <begin position="295"/>
        <end position="311"/>
    </location>
</feature>
<dbReference type="PANTHER" id="PTHR31569">
    <property type="entry name" value="SWIM-TYPE DOMAIN-CONTAINING PROTEIN"/>
    <property type="match status" value="1"/>
</dbReference>
<reference evidence="3" key="1">
    <citation type="submission" date="2021-09" db="EMBL/GenBank/DDBJ databases">
        <title>A high-quality genome of the endoparasitic fungus Hirsutella rhossiliensis with a comparison of Hirsutella genomes reveals transposable elements contributing to genome size variation.</title>
        <authorList>
            <person name="Lin R."/>
            <person name="Jiao Y."/>
            <person name="Sun X."/>
            <person name="Ling J."/>
            <person name="Xie B."/>
            <person name="Cheng X."/>
        </authorList>
    </citation>
    <scope>NUCLEOTIDE SEQUENCE</scope>
    <source>
        <strain evidence="3">HR02</strain>
    </source>
</reference>
<dbReference type="GeneID" id="68354360"/>
<keyword evidence="4" id="KW-1185">Reference proteome</keyword>
<name>A0A9P8SJ57_9HYPO</name>
<dbReference type="AlphaFoldDB" id="A0A9P8SJ57"/>
<dbReference type="EMBL" id="JAIZPD010000005">
    <property type="protein sequence ID" value="KAH0962721.1"/>
    <property type="molecule type" value="Genomic_DNA"/>
</dbReference>
<keyword evidence="3" id="KW-0238">DNA-binding</keyword>
<evidence type="ECO:0000313" key="4">
    <source>
        <dbReference type="Proteomes" id="UP000824596"/>
    </source>
</evidence>
<evidence type="ECO:0000259" key="2">
    <source>
        <dbReference type="Pfam" id="PF03101"/>
    </source>
</evidence>
<feature type="region of interest" description="Disordered" evidence="1">
    <location>
        <begin position="104"/>
        <end position="141"/>
    </location>
</feature>
<sequence>MFGILEAVAVPHSGIYASCEELMRDLNARAEKEGYKIVKARSHRSRPGAPIVRADLVCERGGRPYRCQATKHKTSTKKTNCPWKAKAVDRKLVGGWVLTVICDHHNHEPGTPEPPTPTEGSEASDDEELVEEAEGPRPDTETAAALQVAGVSDAVLRLSGDTFHRFKNEYRKMSQPERLGILAQMQLRIAAIYAVQNEDMLRQKRQDAQNKRHQEIEDGRKRLEADGLQSVRRQRAPRLTQQDALSQATPEAAPDAAVAIPEAPLATLDKPQATPDALQQNSTHSFARLAPALAMQSSQPAMQQPRFQRTGPTPIAPRPPQNTATFHAYPGPSKRPRAVKKPQKMTRQTAQQQALPSSQEPAQRSAESTSS</sequence>
<feature type="region of interest" description="Disordered" evidence="1">
    <location>
        <begin position="294"/>
        <end position="371"/>
    </location>
</feature>
<dbReference type="InterPro" id="IPR004330">
    <property type="entry name" value="FAR1_DNA_bnd_dom"/>
</dbReference>
<feature type="region of interest" description="Disordered" evidence="1">
    <location>
        <begin position="204"/>
        <end position="255"/>
    </location>
</feature>